<protein>
    <submittedName>
        <fullName evidence="1">Uncharacterized protein</fullName>
    </submittedName>
</protein>
<reference evidence="1 2" key="1">
    <citation type="submission" date="2010-12" db="EMBL/GenBank/DDBJ databases">
        <authorList>
            <person name="Muzny D."/>
            <person name="Qin X."/>
            <person name="Deng J."/>
            <person name="Jiang H."/>
            <person name="Liu Y."/>
            <person name="Qu J."/>
            <person name="Song X.-Z."/>
            <person name="Zhang L."/>
            <person name="Thornton R."/>
            <person name="Coyle M."/>
            <person name="Francisco L."/>
            <person name="Jackson L."/>
            <person name="Javaid M."/>
            <person name="Korchina V."/>
            <person name="Kovar C."/>
            <person name="Mata R."/>
            <person name="Mathew T."/>
            <person name="Ngo R."/>
            <person name="Nguyen L."/>
            <person name="Nguyen N."/>
            <person name="Okwuonu G."/>
            <person name="Ongeri F."/>
            <person name="Pham C."/>
            <person name="Simmons D."/>
            <person name="Wilczek-Boney K."/>
            <person name="Hale W."/>
            <person name="Jakkamsetti A."/>
            <person name="Pham P."/>
            <person name="Ruth R."/>
            <person name="San Lucas F."/>
            <person name="Warren J."/>
            <person name="Zhang J."/>
            <person name="Zhao Z."/>
            <person name="Zhou C."/>
            <person name="Zhu D."/>
            <person name="Lee S."/>
            <person name="Bess C."/>
            <person name="Blankenburg K."/>
            <person name="Forbes L."/>
            <person name="Fu Q."/>
            <person name="Gubbala S."/>
            <person name="Hirani K."/>
            <person name="Jayaseelan J.C."/>
            <person name="Lara F."/>
            <person name="Munidasa M."/>
            <person name="Palculict T."/>
            <person name="Patil S."/>
            <person name="Pu L.-L."/>
            <person name="Saada N."/>
            <person name="Tang L."/>
            <person name="Weissenberger G."/>
            <person name="Zhu Y."/>
            <person name="Hemphill L."/>
            <person name="Shang Y."/>
            <person name="Youmans B."/>
            <person name="Ayvaz T."/>
            <person name="Ross M."/>
            <person name="Santibanez J."/>
            <person name="Aqrawi P."/>
            <person name="Gross S."/>
            <person name="Joshi V."/>
            <person name="Fowler G."/>
            <person name="Nazareth L."/>
            <person name="Reid J."/>
            <person name="Worley K."/>
            <person name="Petrosino J."/>
            <person name="Highlander S."/>
            <person name="Gibbs R."/>
        </authorList>
    </citation>
    <scope>NUCLEOTIDE SEQUENCE [LARGE SCALE GENOMIC DNA]</scope>
    <source>
        <strain evidence="1 2">ATCC 700780</strain>
    </source>
</reference>
<dbReference type="HOGENOM" id="CLU_3277418_0_0_9"/>
<gene>
    <name evidence="1" type="ORF">HMPREF9180_0001</name>
</gene>
<name>E8K946_9STRE</name>
<sequence>MSELKTNIPFQPVLGNGNNSHNNFEAYKKPFLLIKQVYQKG</sequence>
<organism evidence="1 2">
    <name type="scientific">Streptococcus peroris ATCC 700780</name>
    <dbReference type="NCBI Taxonomy" id="888746"/>
    <lineage>
        <taxon>Bacteria</taxon>
        <taxon>Bacillati</taxon>
        <taxon>Bacillota</taxon>
        <taxon>Bacilli</taxon>
        <taxon>Lactobacillales</taxon>
        <taxon>Streptococcaceae</taxon>
        <taxon>Streptococcus</taxon>
    </lineage>
</organism>
<evidence type="ECO:0000313" key="1">
    <source>
        <dbReference type="EMBL" id="EFX41281.1"/>
    </source>
</evidence>
<dbReference type="EMBL" id="AEVF01000001">
    <property type="protein sequence ID" value="EFX41281.1"/>
    <property type="molecule type" value="Genomic_DNA"/>
</dbReference>
<evidence type="ECO:0000313" key="2">
    <source>
        <dbReference type="Proteomes" id="UP000010304"/>
    </source>
</evidence>
<keyword evidence="2" id="KW-1185">Reference proteome</keyword>
<dbReference type="STRING" id="888746.HMPREF9180_0001"/>
<proteinExistence type="predicted"/>
<dbReference type="AlphaFoldDB" id="E8K946"/>
<accession>E8K946</accession>
<dbReference type="Proteomes" id="UP000010304">
    <property type="component" value="Unassembled WGS sequence"/>
</dbReference>
<comment type="caution">
    <text evidence="1">The sequence shown here is derived from an EMBL/GenBank/DDBJ whole genome shotgun (WGS) entry which is preliminary data.</text>
</comment>